<keyword evidence="2" id="KW-1185">Reference proteome</keyword>
<evidence type="ECO:0000313" key="2">
    <source>
        <dbReference type="Proteomes" id="UP001234989"/>
    </source>
</evidence>
<dbReference type="Proteomes" id="UP001234989">
    <property type="component" value="Chromosome 5"/>
</dbReference>
<proteinExistence type="predicted"/>
<protein>
    <submittedName>
        <fullName evidence="1">Uncharacterized protein</fullName>
    </submittedName>
</protein>
<accession>A0AAF0R1J3</accession>
<organism evidence="1 2">
    <name type="scientific">Solanum verrucosum</name>
    <dbReference type="NCBI Taxonomy" id="315347"/>
    <lineage>
        <taxon>Eukaryota</taxon>
        <taxon>Viridiplantae</taxon>
        <taxon>Streptophyta</taxon>
        <taxon>Embryophyta</taxon>
        <taxon>Tracheophyta</taxon>
        <taxon>Spermatophyta</taxon>
        <taxon>Magnoliopsida</taxon>
        <taxon>eudicotyledons</taxon>
        <taxon>Gunneridae</taxon>
        <taxon>Pentapetalae</taxon>
        <taxon>asterids</taxon>
        <taxon>lamiids</taxon>
        <taxon>Solanales</taxon>
        <taxon>Solanaceae</taxon>
        <taxon>Solanoideae</taxon>
        <taxon>Solaneae</taxon>
        <taxon>Solanum</taxon>
    </lineage>
</organism>
<gene>
    <name evidence="1" type="ORF">MTR67_023696</name>
</gene>
<dbReference type="EMBL" id="CP133616">
    <property type="protein sequence ID" value="WMV30311.1"/>
    <property type="molecule type" value="Genomic_DNA"/>
</dbReference>
<name>A0AAF0R1J3_SOLVR</name>
<dbReference type="AlphaFoldDB" id="A0AAF0R1J3"/>
<reference evidence="1" key="1">
    <citation type="submission" date="2023-08" db="EMBL/GenBank/DDBJ databases">
        <title>A de novo genome assembly of Solanum verrucosum Schlechtendal, a Mexican diploid species geographically isolated from the other diploid A-genome species in potato relatives.</title>
        <authorList>
            <person name="Hosaka K."/>
        </authorList>
    </citation>
    <scope>NUCLEOTIDE SEQUENCE</scope>
    <source>
        <tissue evidence="1">Young leaves</tissue>
    </source>
</reference>
<evidence type="ECO:0000313" key="1">
    <source>
        <dbReference type="EMBL" id="WMV30311.1"/>
    </source>
</evidence>
<sequence>MMTQMDLLMKHVMRSCSNAVNMVGVSGVNPYKAHFEAMYNEEVHFLANQGGGLRSNYPRSGGIKVGAM</sequence>